<evidence type="ECO:0000313" key="2">
    <source>
        <dbReference type="Proteomes" id="UP000314294"/>
    </source>
</evidence>
<dbReference type="AlphaFoldDB" id="A0A4Z2FI17"/>
<evidence type="ECO:0000313" key="1">
    <source>
        <dbReference type="EMBL" id="TNN40858.1"/>
    </source>
</evidence>
<gene>
    <name evidence="1" type="ORF">EYF80_048963</name>
</gene>
<accession>A0A4Z2FI17</accession>
<protein>
    <submittedName>
        <fullName evidence="1">Uncharacterized protein</fullName>
    </submittedName>
</protein>
<organism evidence="1 2">
    <name type="scientific">Liparis tanakae</name>
    <name type="common">Tanaka's snailfish</name>
    <dbReference type="NCBI Taxonomy" id="230148"/>
    <lineage>
        <taxon>Eukaryota</taxon>
        <taxon>Metazoa</taxon>
        <taxon>Chordata</taxon>
        <taxon>Craniata</taxon>
        <taxon>Vertebrata</taxon>
        <taxon>Euteleostomi</taxon>
        <taxon>Actinopterygii</taxon>
        <taxon>Neopterygii</taxon>
        <taxon>Teleostei</taxon>
        <taxon>Neoteleostei</taxon>
        <taxon>Acanthomorphata</taxon>
        <taxon>Eupercaria</taxon>
        <taxon>Perciformes</taxon>
        <taxon>Cottioidei</taxon>
        <taxon>Cottales</taxon>
        <taxon>Liparidae</taxon>
        <taxon>Liparis</taxon>
    </lineage>
</organism>
<name>A0A4Z2FI17_9TELE</name>
<dbReference type="Proteomes" id="UP000314294">
    <property type="component" value="Unassembled WGS sequence"/>
</dbReference>
<reference evidence="1 2" key="1">
    <citation type="submission" date="2019-03" db="EMBL/GenBank/DDBJ databases">
        <title>First draft genome of Liparis tanakae, snailfish: a comprehensive survey of snailfish specific genes.</title>
        <authorList>
            <person name="Kim W."/>
            <person name="Song I."/>
            <person name="Jeong J.-H."/>
            <person name="Kim D."/>
            <person name="Kim S."/>
            <person name="Ryu S."/>
            <person name="Song J.Y."/>
            <person name="Lee S.K."/>
        </authorList>
    </citation>
    <scope>NUCLEOTIDE SEQUENCE [LARGE SCALE GENOMIC DNA]</scope>
    <source>
        <tissue evidence="1">Muscle</tissue>
    </source>
</reference>
<proteinExistence type="predicted"/>
<comment type="caution">
    <text evidence="1">The sequence shown here is derived from an EMBL/GenBank/DDBJ whole genome shotgun (WGS) entry which is preliminary data.</text>
</comment>
<keyword evidence="2" id="KW-1185">Reference proteome</keyword>
<dbReference type="EMBL" id="SRLO01001153">
    <property type="protein sequence ID" value="TNN40858.1"/>
    <property type="molecule type" value="Genomic_DNA"/>
</dbReference>
<sequence>MELMLHLEDKPLRPFVEHLAGTRTLRGPESCLHLNPSSMQCPLLAAAVSDLKSFSSPVSGYLRPRNLIKGLD</sequence>